<dbReference type="KEGG" id="ccos:Pan44_21960"/>
<dbReference type="Proteomes" id="UP000315700">
    <property type="component" value="Chromosome"/>
</dbReference>
<organism evidence="1 2">
    <name type="scientific">Caulifigura coniformis</name>
    <dbReference type="NCBI Taxonomy" id="2527983"/>
    <lineage>
        <taxon>Bacteria</taxon>
        <taxon>Pseudomonadati</taxon>
        <taxon>Planctomycetota</taxon>
        <taxon>Planctomycetia</taxon>
        <taxon>Planctomycetales</taxon>
        <taxon>Planctomycetaceae</taxon>
        <taxon>Caulifigura</taxon>
    </lineage>
</organism>
<accession>A0A517SDG4</accession>
<proteinExistence type="predicted"/>
<protein>
    <submittedName>
        <fullName evidence="1">Uncharacterized protein</fullName>
    </submittedName>
</protein>
<dbReference type="InParanoid" id="A0A517SDG4"/>
<evidence type="ECO:0000313" key="2">
    <source>
        <dbReference type="Proteomes" id="UP000315700"/>
    </source>
</evidence>
<sequence length="107" mass="11393">MGPESDSPIAVACLYPNQGAAGTRGLQGRNLREQRRGRTARFQRLVGVDGRGCSTKNPAQLLPESAVSTSQYAAGTPPVAVAESSPRLTQARSFYSTGNEGTEVWIR</sequence>
<evidence type="ECO:0000313" key="1">
    <source>
        <dbReference type="EMBL" id="QDT54169.1"/>
    </source>
</evidence>
<dbReference type="EMBL" id="CP036271">
    <property type="protein sequence ID" value="QDT54169.1"/>
    <property type="molecule type" value="Genomic_DNA"/>
</dbReference>
<dbReference type="AlphaFoldDB" id="A0A517SDG4"/>
<name>A0A517SDG4_9PLAN</name>
<keyword evidence="2" id="KW-1185">Reference proteome</keyword>
<gene>
    <name evidence="1" type="ORF">Pan44_21960</name>
</gene>
<reference evidence="1 2" key="1">
    <citation type="submission" date="2019-02" db="EMBL/GenBank/DDBJ databases">
        <title>Deep-cultivation of Planctomycetes and their phenomic and genomic characterization uncovers novel biology.</title>
        <authorList>
            <person name="Wiegand S."/>
            <person name="Jogler M."/>
            <person name="Boedeker C."/>
            <person name="Pinto D."/>
            <person name="Vollmers J."/>
            <person name="Rivas-Marin E."/>
            <person name="Kohn T."/>
            <person name="Peeters S.H."/>
            <person name="Heuer A."/>
            <person name="Rast P."/>
            <person name="Oberbeckmann S."/>
            <person name="Bunk B."/>
            <person name="Jeske O."/>
            <person name="Meyerdierks A."/>
            <person name="Storesund J.E."/>
            <person name="Kallscheuer N."/>
            <person name="Luecker S."/>
            <person name="Lage O.M."/>
            <person name="Pohl T."/>
            <person name="Merkel B.J."/>
            <person name="Hornburger P."/>
            <person name="Mueller R.-W."/>
            <person name="Bruemmer F."/>
            <person name="Labrenz M."/>
            <person name="Spormann A.M."/>
            <person name="Op den Camp H."/>
            <person name="Overmann J."/>
            <person name="Amann R."/>
            <person name="Jetten M.S.M."/>
            <person name="Mascher T."/>
            <person name="Medema M.H."/>
            <person name="Devos D.P."/>
            <person name="Kaster A.-K."/>
            <person name="Ovreas L."/>
            <person name="Rohde M."/>
            <person name="Galperin M.Y."/>
            <person name="Jogler C."/>
        </authorList>
    </citation>
    <scope>NUCLEOTIDE SEQUENCE [LARGE SCALE GENOMIC DNA]</scope>
    <source>
        <strain evidence="1 2">Pan44</strain>
    </source>
</reference>